<dbReference type="EMBL" id="QEPN01000008">
    <property type="protein sequence ID" value="RDE70281.1"/>
    <property type="molecule type" value="Genomic_DNA"/>
</dbReference>
<evidence type="ECO:0000256" key="1">
    <source>
        <dbReference type="SAM" id="Coils"/>
    </source>
</evidence>
<dbReference type="InterPro" id="IPR025303">
    <property type="entry name" value="PdaC"/>
</dbReference>
<gene>
    <name evidence="5" type="ORF">DPV93_08880</name>
</gene>
<dbReference type="InterPro" id="IPR021729">
    <property type="entry name" value="DUF3298"/>
</dbReference>
<accession>A0A369YDD7</accession>
<reference evidence="5 6" key="1">
    <citation type="submission" date="2018-05" db="EMBL/GenBank/DDBJ databases">
        <title>Draft Genome Sequences for a Diverse set of 7 Haemophilus Species.</title>
        <authorList>
            <person name="Nichols M."/>
            <person name="Topaz N."/>
            <person name="Wang X."/>
            <person name="Wang X."/>
            <person name="Boxrud D."/>
        </authorList>
    </citation>
    <scope>NUCLEOTIDE SEQUENCE [LARGE SCALE GENOMIC DNA]</scope>
    <source>
        <strain evidence="5 6">C2002001239</strain>
    </source>
</reference>
<dbReference type="Pfam" id="PF11738">
    <property type="entry name" value="DUF3298"/>
    <property type="match status" value="1"/>
</dbReference>
<feature type="signal peptide" evidence="2">
    <location>
        <begin position="1"/>
        <end position="17"/>
    </location>
</feature>
<keyword evidence="1" id="KW-0175">Coiled coil</keyword>
<sequence length="327" mass="37183">MKKSYLALFAASIFLLAGCNEKETQALTEKLQKAEQTITQLNQDLAKSQQDFTAYKAETDQKLTDLEKTKNAFPALKVEIEPLFSKSQKVKPKEQTYFEEGQVNYFISIPKTGFEWLDNLVIRKLWLDYSPEDAKQDLDKVTGNEKAQLLKAFEKDFNDSLAEVRDGPVSGMEVSAELRYLGQRDNIVSFSVFNYSFSGGAHGLFATTYINIDVDKKSIITLDKLMTKANQTKAKALLWDAYLLESPVDENGKREPFTAKADFDISNQFYFTNDGIVFSYAPYELGPFADGEKTLTLPWYEVNNLIAKEYQRTKKDGFDLIPSSDLR</sequence>
<dbReference type="Pfam" id="PF13739">
    <property type="entry name" value="PdaC"/>
    <property type="match status" value="1"/>
</dbReference>
<dbReference type="Proteomes" id="UP000253872">
    <property type="component" value="Unassembled WGS sequence"/>
</dbReference>
<feature type="domain" description="Deacetylase PdaC" evidence="4">
    <location>
        <begin position="135"/>
        <end position="204"/>
    </location>
</feature>
<feature type="coiled-coil region" evidence="1">
    <location>
        <begin position="24"/>
        <end position="58"/>
    </location>
</feature>
<feature type="chain" id="PRO_5016936494" evidence="2">
    <location>
        <begin position="18"/>
        <end position="327"/>
    </location>
</feature>
<dbReference type="Gene3D" id="3.90.640.20">
    <property type="entry name" value="Heat-shock cognate protein, ATPase"/>
    <property type="match status" value="1"/>
</dbReference>
<evidence type="ECO:0000313" key="5">
    <source>
        <dbReference type="EMBL" id="RDE70281.1"/>
    </source>
</evidence>
<dbReference type="RefSeq" id="WP_111403778.1">
    <property type="nucleotide sequence ID" value="NZ_QEPN01000008.1"/>
</dbReference>
<dbReference type="STRING" id="1035839.GCA_000238795_01917"/>
<dbReference type="AlphaFoldDB" id="A0A369YDD7"/>
<dbReference type="InterPro" id="IPR037126">
    <property type="entry name" value="PdaC/RsiV-like_sf"/>
</dbReference>
<dbReference type="PROSITE" id="PS51257">
    <property type="entry name" value="PROKAR_LIPOPROTEIN"/>
    <property type="match status" value="1"/>
</dbReference>
<evidence type="ECO:0000259" key="3">
    <source>
        <dbReference type="Pfam" id="PF11738"/>
    </source>
</evidence>
<organism evidence="5 6">
    <name type="scientific">Haemophilus sputorum</name>
    <dbReference type="NCBI Taxonomy" id="1078480"/>
    <lineage>
        <taxon>Bacteria</taxon>
        <taxon>Pseudomonadati</taxon>
        <taxon>Pseudomonadota</taxon>
        <taxon>Gammaproteobacteria</taxon>
        <taxon>Pasteurellales</taxon>
        <taxon>Pasteurellaceae</taxon>
        <taxon>Haemophilus</taxon>
    </lineage>
</organism>
<feature type="domain" description="DUF3298" evidence="3">
    <location>
        <begin position="251"/>
        <end position="299"/>
    </location>
</feature>
<proteinExistence type="predicted"/>
<evidence type="ECO:0000259" key="4">
    <source>
        <dbReference type="Pfam" id="PF13739"/>
    </source>
</evidence>
<name>A0A369YDD7_9PAST</name>
<comment type="caution">
    <text evidence="5">The sequence shown here is derived from an EMBL/GenBank/DDBJ whole genome shotgun (WGS) entry which is preliminary data.</text>
</comment>
<protein>
    <submittedName>
        <fullName evidence="5">DUF4163 domain-containing protein</fullName>
    </submittedName>
</protein>
<evidence type="ECO:0000256" key="2">
    <source>
        <dbReference type="SAM" id="SignalP"/>
    </source>
</evidence>
<evidence type="ECO:0000313" key="6">
    <source>
        <dbReference type="Proteomes" id="UP000253872"/>
    </source>
</evidence>
<dbReference type="Gene3D" id="3.30.565.40">
    <property type="entry name" value="Fervidobacterium nodosum Rt17-B1 like"/>
    <property type="match status" value="1"/>
</dbReference>
<keyword evidence="2" id="KW-0732">Signal</keyword>